<dbReference type="PANTHER" id="PTHR35182">
    <property type="entry name" value="PROTEIN CBG13762"/>
    <property type="match status" value="1"/>
</dbReference>
<reference evidence="2" key="1">
    <citation type="submission" date="2007-07" db="EMBL/GenBank/DDBJ databases">
        <title>PCAP assembly of the Caenorhabditis remanei genome.</title>
        <authorList>
            <consortium name="The Caenorhabditis remanei Sequencing Consortium"/>
            <person name="Wilson R.K."/>
        </authorList>
    </citation>
    <scope>NUCLEOTIDE SEQUENCE [LARGE SCALE GENOMIC DNA]</scope>
    <source>
        <strain evidence="2">PB4641</strain>
    </source>
</reference>
<dbReference type="FunCoup" id="E3LII7">
    <property type="interactions" value="478"/>
</dbReference>
<keyword evidence="3" id="KW-1185">Reference proteome</keyword>
<proteinExistence type="predicted"/>
<sequence length="131" mass="14790">MTRLISLVLLVAGCTYAQKNMNVPSTLYIAEGDTGTIGLPVSANYRREIFVPTTSTYEEHLYRVCNGKNKKTCGYWENVKTKKKVPSGVTTYNKNKKSLIIKKMKESDFGEYMTGNKKSSRFVLQLISFGK</sequence>
<evidence type="ECO:0000313" key="2">
    <source>
        <dbReference type="EMBL" id="EFO95105.1"/>
    </source>
</evidence>
<dbReference type="PANTHER" id="PTHR35182:SF8">
    <property type="entry name" value="SECRETED SALIVARY PROTEIN"/>
    <property type="match status" value="1"/>
</dbReference>
<dbReference type="EMBL" id="DS268409">
    <property type="protein sequence ID" value="EFO95105.1"/>
    <property type="molecule type" value="Genomic_DNA"/>
</dbReference>
<dbReference type="OrthoDB" id="5781203at2759"/>
<dbReference type="OMA" id="KGTMDEQ"/>
<dbReference type="eggNOG" id="ENOG502TI5E">
    <property type="taxonomic scope" value="Eukaryota"/>
</dbReference>
<feature type="chain" id="PRO_5003174804" description="Lipoprotein" evidence="1">
    <location>
        <begin position="18"/>
        <end position="131"/>
    </location>
</feature>
<dbReference type="Proteomes" id="UP000008281">
    <property type="component" value="Unassembled WGS sequence"/>
</dbReference>
<dbReference type="CTD" id="9820227"/>
<accession>E3LII7</accession>
<keyword evidence="1" id="KW-0732">Signal</keyword>
<dbReference type="InParanoid" id="E3LII7"/>
<dbReference type="KEGG" id="crq:GCK72_020360"/>
<protein>
    <recommendedName>
        <fullName evidence="4">Lipoprotein</fullName>
    </recommendedName>
</protein>
<dbReference type="GeneID" id="9820227"/>
<dbReference type="AlphaFoldDB" id="E3LII7"/>
<organism evidence="3">
    <name type="scientific">Caenorhabditis remanei</name>
    <name type="common">Caenorhabditis vulgaris</name>
    <dbReference type="NCBI Taxonomy" id="31234"/>
    <lineage>
        <taxon>Eukaryota</taxon>
        <taxon>Metazoa</taxon>
        <taxon>Ecdysozoa</taxon>
        <taxon>Nematoda</taxon>
        <taxon>Chromadorea</taxon>
        <taxon>Rhabditida</taxon>
        <taxon>Rhabditina</taxon>
        <taxon>Rhabditomorpha</taxon>
        <taxon>Rhabditoidea</taxon>
        <taxon>Rhabditidae</taxon>
        <taxon>Peloderinae</taxon>
        <taxon>Caenorhabditis</taxon>
    </lineage>
</organism>
<dbReference type="RefSeq" id="XP_003116209.2">
    <property type="nucleotide sequence ID" value="XM_003116161.2"/>
</dbReference>
<evidence type="ECO:0008006" key="4">
    <source>
        <dbReference type="Google" id="ProtNLM"/>
    </source>
</evidence>
<dbReference type="HOGENOM" id="CLU_154796_0_0_1"/>
<gene>
    <name evidence="2" type="ORF">CRE_09381</name>
</gene>
<name>E3LII7_CAERE</name>
<feature type="signal peptide" evidence="1">
    <location>
        <begin position="1"/>
        <end position="17"/>
    </location>
</feature>
<evidence type="ECO:0000256" key="1">
    <source>
        <dbReference type="SAM" id="SignalP"/>
    </source>
</evidence>
<evidence type="ECO:0000313" key="3">
    <source>
        <dbReference type="Proteomes" id="UP000008281"/>
    </source>
</evidence>